<dbReference type="InterPro" id="IPR039506">
    <property type="entry name" value="SPOB_a"/>
</dbReference>
<protein>
    <recommendedName>
        <fullName evidence="4">SpoOB alpha-helical domain-containing protein</fullName>
    </recommendedName>
</protein>
<evidence type="ECO:0000313" key="5">
    <source>
        <dbReference type="EMBL" id="ALX48198.1"/>
    </source>
</evidence>
<evidence type="ECO:0000256" key="1">
    <source>
        <dbReference type="ARBA" id="ARBA00022553"/>
    </source>
</evidence>
<keyword evidence="6" id="KW-1185">Reference proteome</keyword>
<evidence type="ECO:0000256" key="2">
    <source>
        <dbReference type="ARBA" id="ARBA00022679"/>
    </source>
</evidence>
<name>A0A0U4F3N6_9BACI</name>
<dbReference type="KEGG" id="lao:AOX59_06005"/>
<dbReference type="Gene3D" id="1.10.287.130">
    <property type="match status" value="1"/>
</dbReference>
<feature type="domain" description="SpoOB alpha-helical" evidence="4">
    <location>
        <begin position="4"/>
        <end position="56"/>
    </location>
</feature>
<sequence>MEEEKVIQLLRHYRHNLMNHLQIIHGYASMGKTDKVMQKLNHFMAYLEEERKLVNLHVPAFALYLLQFESLHTNFRLTYHIDSENNDLQPVDELLVKRCDQMMEKIEMLTDEMALYELNVRLYDLSFKEIQLEFTVKDCLQEIQSKNENQEIAIYKEGNDLKCTVSVICE</sequence>
<evidence type="ECO:0000256" key="3">
    <source>
        <dbReference type="ARBA" id="ARBA00022777"/>
    </source>
</evidence>
<keyword evidence="2" id="KW-0808">Transferase</keyword>
<dbReference type="Proteomes" id="UP000050331">
    <property type="component" value="Chromosome"/>
</dbReference>
<accession>A0A0U4F3N6</accession>
<dbReference type="SUPFAM" id="SSF55890">
    <property type="entry name" value="Sporulation response regulatory protein Spo0B"/>
    <property type="match status" value="1"/>
</dbReference>
<gene>
    <name evidence="5" type="ORF">AOX59_06005</name>
</gene>
<dbReference type="Pfam" id="PF14689">
    <property type="entry name" value="SPOB_a"/>
    <property type="match status" value="1"/>
</dbReference>
<dbReference type="Gene3D" id="3.30.565.30">
    <property type="entry name" value="Sporulation initiation phosphotransferase B (SpoOB), C-terminal domain"/>
    <property type="match status" value="1"/>
</dbReference>
<dbReference type="InterPro" id="IPR016120">
    <property type="entry name" value="Sig_transdc_His_kin_SpoOB"/>
</dbReference>
<dbReference type="InterPro" id="IPR037100">
    <property type="entry name" value="Spo0B_C_sf"/>
</dbReference>
<reference evidence="5 6" key="1">
    <citation type="submission" date="2016-01" db="EMBL/GenBank/DDBJ databases">
        <title>Complete genome sequence of strain Lentibacillus amyloliquefaciens LAM0015T isolated from saline sediment.</title>
        <authorList>
            <person name="Wang J.-L."/>
            <person name="He M.-X."/>
        </authorList>
    </citation>
    <scope>NUCLEOTIDE SEQUENCE [LARGE SCALE GENOMIC DNA]</scope>
    <source>
        <strain evidence="5 6">LAM0015</strain>
    </source>
</reference>
<organism evidence="5 6">
    <name type="scientific">Lentibacillus amyloliquefaciens</name>
    <dbReference type="NCBI Taxonomy" id="1472767"/>
    <lineage>
        <taxon>Bacteria</taxon>
        <taxon>Bacillati</taxon>
        <taxon>Bacillota</taxon>
        <taxon>Bacilli</taxon>
        <taxon>Bacillales</taxon>
        <taxon>Bacillaceae</taxon>
        <taxon>Lentibacillus</taxon>
    </lineage>
</organism>
<dbReference type="AlphaFoldDB" id="A0A0U4F3N6"/>
<dbReference type="GO" id="GO:0000155">
    <property type="term" value="F:phosphorelay sensor kinase activity"/>
    <property type="evidence" value="ECO:0007669"/>
    <property type="project" value="InterPro"/>
</dbReference>
<evidence type="ECO:0000259" key="4">
    <source>
        <dbReference type="Pfam" id="PF14689"/>
    </source>
</evidence>
<keyword evidence="3" id="KW-0418">Kinase</keyword>
<keyword evidence="1" id="KW-0597">Phosphoprotein</keyword>
<evidence type="ECO:0000313" key="6">
    <source>
        <dbReference type="Proteomes" id="UP000050331"/>
    </source>
</evidence>
<dbReference type="STRING" id="1472767.AOX59_06005"/>
<dbReference type="EMBL" id="CP013862">
    <property type="protein sequence ID" value="ALX48198.1"/>
    <property type="molecule type" value="Genomic_DNA"/>
</dbReference>
<proteinExistence type="predicted"/>